<dbReference type="EMBL" id="KZ826161">
    <property type="protein sequence ID" value="PYH87851.1"/>
    <property type="molecule type" value="Genomic_DNA"/>
</dbReference>
<dbReference type="PRINTS" id="PR00368">
    <property type="entry name" value="FADPNR"/>
</dbReference>
<dbReference type="Proteomes" id="UP000247810">
    <property type="component" value="Unassembled WGS sequence"/>
</dbReference>
<evidence type="ECO:0000313" key="7">
    <source>
        <dbReference type="EMBL" id="PYH87851.1"/>
    </source>
</evidence>
<comment type="similarity">
    <text evidence="1">Belongs to the NADH dehydrogenase family.</text>
</comment>
<keyword evidence="3" id="KW-0274">FAD</keyword>
<dbReference type="InterPro" id="IPR036188">
    <property type="entry name" value="FAD/NAD-bd_sf"/>
</dbReference>
<dbReference type="SUPFAM" id="SSF51905">
    <property type="entry name" value="FAD/NAD(P)-binding domain"/>
    <property type="match status" value="1"/>
</dbReference>
<accession>A0A319CTY1</accession>
<evidence type="ECO:0000256" key="1">
    <source>
        <dbReference type="ARBA" id="ARBA00005272"/>
    </source>
</evidence>
<evidence type="ECO:0000256" key="4">
    <source>
        <dbReference type="ARBA" id="ARBA00023002"/>
    </source>
</evidence>
<dbReference type="PRINTS" id="PR00411">
    <property type="entry name" value="PNDRDTASEI"/>
</dbReference>
<evidence type="ECO:0000313" key="8">
    <source>
        <dbReference type="Proteomes" id="UP000247810"/>
    </source>
</evidence>
<organism evidence="7 8">
    <name type="scientific">Aspergillus ellipticus CBS 707.79</name>
    <dbReference type="NCBI Taxonomy" id="1448320"/>
    <lineage>
        <taxon>Eukaryota</taxon>
        <taxon>Fungi</taxon>
        <taxon>Dikarya</taxon>
        <taxon>Ascomycota</taxon>
        <taxon>Pezizomycotina</taxon>
        <taxon>Eurotiomycetes</taxon>
        <taxon>Eurotiomycetidae</taxon>
        <taxon>Eurotiales</taxon>
        <taxon>Aspergillaceae</taxon>
        <taxon>Aspergillus</taxon>
        <taxon>Aspergillus subgen. Circumdati</taxon>
    </lineage>
</organism>
<dbReference type="Pfam" id="PF07992">
    <property type="entry name" value="Pyr_redox_2"/>
    <property type="match status" value="1"/>
</dbReference>
<sequence length="411" mass="43586">MPNQLVIIGAGFAGIWSAFAAKRLAQLTNNTANLEVLIIAPEPSLVIRPRLYEANPSTMQHDLTALFQSLDVKYLQGLATTISPSTHTITMQPPTGSPLTIPYDRLILAAGSTIHYPPSVPGLSTHAFNIDTLPSATTLSTHLANLPTLPASPARSTIVIIGAGFTGIELATSLPSRLSQLHLPQPQIILIDSAPTIASSLGPSFNPTITKALTSLHITLHLNTTLTSITPTSVTLSSGVPIPTNTVIWTAGVRATPLTHQLPSKKDPLSRLHVDAYLRVPDVSDIYATGDAACAVADEKGHVALMSCQHALQMGRVSGHNAAAELLGEPLVEYTQETYVCCLDLGDWGAVVGEGWERRASLVGDVAKRVKRYINCPLIYPLGTPEEVLGDAAPTGRNSGELLRMILGRVA</sequence>
<gene>
    <name evidence="7" type="ORF">BO71DRAFT_392687</name>
</gene>
<keyword evidence="4" id="KW-0560">Oxidoreductase</keyword>
<dbReference type="GO" id="GO:0003954">
    <property type="term" value="F:NADH dehydrogenase activity"/>
    <property type="evidence" value="ECO:0007669"/>
    <property type="project" value="InterPro"/>
</dbReference>
<proteinExistence type="inferred from homology"/>
<keyword evidence="2" id="KW-0285">Flavoprotein</keyword>
<dbReference type="STRING" id="1448320.A0A319CTY1"/>
<dbReference type="OrthoDB" id="5376590at2759"/>
<dbReference type="AlphaFoldDB" id="A0A319CTY1"/>
<dbReference type="InterPro" id="IPR045024">
    <property type="entry name" value="NDH-2"/>
</dbReference>
<dbReference type="Gene3D" id="3.50.50.100">
    <property type="match status" value="1"/>
</dbReference>
<keyword evidence="5" id="KW-0520">NAD</keyword>
<name>A0A319CTY1_9EURO</name>
<feature type="domain" description="FAD/NAD(P)-binding" evidence="6">
    <location>
        <begin position="4"/>
        <end position="315"/>
    </location>
</feature>
<evidence type="ECO:0000259" key="6">
    <source>
        <dbReference type="Pfam" id="PF07992"/>
    </source>
</evidence>
<dbReference type="InterPro" id="IPR023753">
    <property type="entry name" value="FAD/NAD-binding_dom"/>
</dbReference>
<dbReference type="VEuPathDB" id="FungiDB:BO71DRAFT_392687"/>
<evidence type="ECO:0000256" key="2">
    <source>
        <dbReference type="ARBA" id="ARBA00022630"/>
    </source>
</evidence>
<reference evidence="7 8" key="1">
    <citation type="submission" date="2018-02" db="EMBL/GenBank/DDBJ databases">
        <title>The genomes of Aspergillus section Nigri reveals drivers in fungal speciation.</title>
        <authorList>
            <consortium name="DOE Joint Genome Institute"/>
            <person name="Vesth T.C."/>
            <person name="Nybo J."/>
            <person name="Theobald S."/>
            <person name="Brandl J."/>
            <person name="Frisvad J.C."/>
            <person name="Nielsen K.F."/>
            <person name="Lyhne E.K."/>
            <person name="Kogle M.E."/>
            <person name="Kuo A."/>
            <person name="Riley R."/>
            <person name="Clum A."/>
            <person name="Nolan M."/>
            <person name="Lipzen A."/>
            <person name="Salamov A."/>
            <person name="Henrissat B."/>
            <person name="Wiebenga A."/>
            <person name="De vries R.P."/>
            <person name="Grigoriev I.V."/>
            <person name="Mortensen U.H."/>
            <person name="Andersen M.R."/>
            <person name="Baker S.E."/>
        </authorList>
    </citation>
    <scope>NUCLEOTIDE SEQUENCE [LARGE SCALE GENOMIC DNA]</scope>
    <source>
        <strain evidence="7 8">CBS 707.79</strain>
    </source>
</reference>
<dbReference type="PANTHER" id="PTHR43706">
    <property type="entry name" value="NADH DEHYDROGENASE"/>
    <property type="match status" value="1"/>
</dbReference>
<evidence type="ECO:0000256" key="5">
    <source>
        <dbReference type="ARBA" id="ARBA00023027"/>
    </source>
</evidence>
<dbReference type="PANTHER" id="PTHR43706:SF45">
    <property type="entry name" value="NADH DEHYDROGENASE-LIKE PROTEIN RV1812C"/>
    <property type="match status" value="1"/>
</dbReference>
<evidence type="ECO:0000256" key="3">
    <source>
        <dbReference type="ARBA" id="ARBA00022827"/>
    </source>
</evidence>
<keyword evidence="8" id="KW-1185">Reference proteome</keyword>
<protein>
    <submittedName>
        <fullName evidence="7">FAD/NAD(P)-binding domain-containing protein</fullName>
    </submittedName>
</protein>